<gene>
    <name evidence="5" type="ORF">SAMN05660918_0674</name>
</gene>
<protein>
    <submittedName>
        <fullName evidence="5">Por secretion system C-terminal sorting domain-containing protein</fullName>
    </submittedName>
</protein>
<evidence type="ECO:0000313" key="5">
    <source>
        <dbReference type="EMBL" id="SEI45665.1"/>
    </source>
</evidence>
<dbReference type="Pfam" id="PF19406">
    <property type="entry name" value="PKD_5"/>
    <property type="match status" value="2"/>
</dbReference>
<feature type="domain" description="Secretion system C-terminal sorting" evidence="3">
    <location>
        <begin position="850"/>
        <end position="919"/>
    </location>
</feature>
<feature type="chain" id="PRO_5011513737" evidence="2">
    <location>
        <begin position="23"/>
        <end position="921"/>
    </location>
</feature>
<feature type="signal peptide" evidence="2">
    <location>
        <begin position="1"/>
        <end position="22"/>
    </location>
</feature>
<dbReference type="AlphaFoldDB" id="A0A1H6R280"/>
<feature type="domain" description="PKD-like" evidence="4">
    <location>
        <begin position="671"/>
        <end position="757"/>
    </location>
</feature>
<feature type="domain" description="PKD-like" evidence="4">
    <location>
        <begin position="478"/>
        <end position="562"/>
    </location>
</feature>
<dbReference type="Pfam" id="PF18962">
    <property type="entry name" value="Por_Secre_tail"/>
    <property type="match status" value="1"/>
</dbReference>
<name>A0A1H6R280_9FLAO</name>
<sequence>MKHTLRLFLITILFLTGINAFAEKKTNDNLACPTAAISYSSINFCSSITNPQAVTLTGTDAYLGGFFSSTPAGLALNPTTGEIIPSASTPGMYTVEYTISAAGSCGAVITTTTITITPSNNVSTVSSNQTLCIDTPLTQITLTTTGATGIGTATELPPGVNAIWSANHIVITGTPISVGIFNYSIPLTGGCGTTYATGTITVTPSNTIPNNTVSPPSSTPTLCLGSPMTTITHATTGATGIIQSGLPVGVTANWSGNVITISGTPVMFGVYNYSIPLTGGCGTAYATGTITVYDQPHAGTDGNIYICENNSTIDIFDIISGEQYGGVWTRTSGTGGTFNAAAGTFTSAMGATSSSFMYTVPATSTCSSDSSIAIINIMPNPTGISISGSTATCAGTPVNLIITGTPGTTITMTNGSSQNTFITGSSGSIIIPVSPTVTTTYTLISASLDACTIPIIGQSATVTINQTPQFITQIPDITICNGGQLNIASQLTSTVPGATFTWSATTSNVNTTTLNGNQTNIDQVVNLIGVNAVGTITIQVRPEIGSCYGMPQQIAVTVQPIPTTTSTTVSQTTICNNQFVTITSNSNSATAYNWQVNSSTGVQIVGGTTSGTSTTGIIDIQLALTNSLIAGTISFNVTPVNGICTGTTVTNAVTITVNPLPGTPIAFPTYAICSGETSNLTIATFPNITGTELVWTVTDSQNVTGFSNGIGMAPASINDILINTSNIQGFVKYSVTTKLGNCEGGTTEYTVLVNPLPYLSNLTDGEITFDGNGNLIPYVLDTGLNTFDYSFEWYLNSTLITNANSNTYSATEEGIYSVKAFSLVTGCENYLSADVTENLINNEDPVDLVMYPNPSFDSINFSYNSKVKSVQISNQMGQTVLAKEVDNLKNGTIDISVLNIGIYNIEFETESGIVSHRIIKQ</sequence>
<proteinExistence type="predicted"/>
<dbReference type="OrthoDB" id="1652165at2"/>
<accession>A0A1H6R280</accession>
<reference evidence="6" key="1">
    <citation type="submission" date="2016-10" db="EMBL/GenBank/DDBJ databases">
        <authorList>
            <person name="Varghese N."/>
            <person name="Submissions S."/>
        </authorList>
    </citation>
    <scope>NUCLEOTIDE SEQUENCE [LARGE SCALE GENOMIC DNA]</scope>
    <source>
        <strain evidence="6">DSM 17934</strain>
    </source>
</reference>
<evidence type="ECO:0000259" key="4">
    <source>
        <dbReference type="Pfam" id="PF19406"/>
    </source>
</evidence>
<dbReference type="InterPro" id="IPR045828">
    <property type="entry name" value="PKD_Bacteroidetes"/>
</dbReference>
<dbReference type="STRING" id="402734.SAMN05660918_0674"/>
<dbReference type="Proteomes" id="UP000199702">
    <property type="component" value="Unassembled WGS sequence"/>
</dbReference>
<evidence type="ECO:0000256" key="1">
    <source>
        <dbReference type="ARBA" id="ARBA00022729"/>
    </source>
</evidence>
<evidence type="ECO:0000313" key="6">
    <source>
        <dbReference type="Proteomes" id="UP000199702"/>
    </source>
</evidence>
<dbReference type="NCBIfam" id="TIGR04183">
    <property type="entry name" value="Por_Secre_tail"/>
    <property type="match status" value="1"/>
</dbReference>
<evidence type="ECO:0000256" key="2">
    <source>
        <dbReference type="SAM" id="SignalP"/>
    </source>
</evidence>
<dbReference type="RefSeq" id="WP_091307906.1">
    <property type="nucleotide sequence ID" value="NZ_CBCSJU010000001.1"/>
</dbReference>
<dbReference type="EMBL" id="FNYA01000001">
    <property type="protein sequence ID" value="SEI45665.1"/>
    <property type="molecule type" value="Genomic_DNA"/>
</dbReference>
<organism evidence="5 6">
    <name type="scientific">Flavobacterium terrigena</name>
    <dbReference type="NCBI Taxonomy" id="402734"/>
    <lineage>
        <taxon>Bacteria</taxon>
        <taxon>Pseudomonadati</taxon>
        <taxon>Bacteroidota</taxon>
        <taxon>Flavobacteriia</taxon>
        <taxon>Flavobacteriales</taxon>
        <taxon>Flavobacteriaceae</taxon>
        <taxon>Flavobacterium</taxon>
    </lineage>
</organism>
<evidence type="ECO:0000259" key="3">
    <source>
        <dbReference type="Pfam" id="PF18962"/>
    </source>
</evidence>
<keyword evidence="6" id="KW-1185">Reference proteome</keyword>
<keyword evidence="1 2" id="KW-0732">Signal</keyword>
<dbReference type="InterPro" id="IPR026444">
    <property type="entry name" value="Secre_tail"/>
</dbReference>